<evidence type="ECO:0000313" key="4">
    <source>
        <dbReference type="Proteomes" id="UP000051529"/>
    </source>
</evidence>
<name>A0A0R2L0F0_LACAM</name>
<dbReference type="AlphaFoldDB" id="A0A0R2L0F0"/>
<dbReference type="Pfam" id="PF03217">
    <property type="entry name" value="SlpA"/>
    <property type="match status" value="1"/>
</dbReference>
<dbReference type="GO" id="GO:0005199">
    <property type="term" value="F:structural constituent of cell wall"/>
    <property type="evidence" value="ECO:0007669"/>
    <property type="project" value="InterPro"/>
</dbReference>
<accession>A0A0R2L0F0</accession>
<sequence>MIKMKKNKLILASVAALMAVSPVLSFGSQTHTVQAADTTITKTIMHTSMAYDRDGKSTGTKYYAYKTVDVMTKPVKINDNLYYKVNGLNHYLRATNIDGVTRKVTHNTYVYKSSNGRTSYNGRWKLYKGETVTTYGGFYKFKNGKLYFRIGGPSKQYIKSANLGPVIKINTSVNGSSSSSTSTNLEETTVTVTTPTRLITQTSNGYKGTAHITPVGTKFTVDRLEFNELSKRSENDDHFYHIKGTNQWINASDVKAAKSIPLHDYFFENFSYITFPKDTDVYNADGTIQDHNGQKISKQKGQLKVDKLVYIWVPSENKAELFYHLVGTSFYASTTPTVHWSTINVGHNAYVKASDVKFIDGSVKLTPSNTAAEAEAAAKK</sequence>
<dbReference type="PATRIC" id="fig|695563.3.peg.479"/>
<protein>
    <recommendedName>
        <fullName evidence="2">S-layer protein C-terminal domain-containing protein</fullName>
    </recommendedName>
</protein>
<dbReference type="InterPro" id="IPR024968">
    <property type="entry name" value="SlpA_C_lactobacillus"/>
</dbReference>
<dbReference type="Proteomes" id="UP000051529">
    <property type="component" value="Unassembled WGS sequence"/>
</dbReference>
<evidence type="ECO:0000256" key="1">
    <source>
        <dbReference type="SAM" id="SignalP"/>
    </source>
</evidence>
<dbReference type="GO" id="GO:0009274">
    <property type="term" value="C:peptidoglycan-based cell wall"/>
    <property type="evidence" value="ECO:0007669"/>
    <property type="project" value="InterPro"/>
</dbReference>
<feature type="signal peptide" evidence="1">
    <location>
        <begin position="1"/>
        <end position="35"/>
    </location>
</feature>
<comment type="caution">
    <text evidence="3">The sequence shown here is derived from an EMBL/GenBank/DDBJ whole genome shotgun (WGS) entry which is preliminary data.</text>
</comment>
<dbReference type="EMBL" id="JQBQ01000017">
    <property type="protein sequence ID" value="KRN92068.1"/>
    <property type="molecule type" value="Genomic_DNA"/>
</dbReference>
<organism evidence="3 4">
    <name type="scientific">Lactobacillus amylovorus subsp. animalium DSM 16698</name>
    <dbReference type="NCBI Taxonomy" id="695563"/>
    <lineage>
        <taxon>Bacteria</taxon>
        <taxon>Bacillati</taxon>
        <taxon>Bacillota</taxon>
        <taxon>Bacilli</taxon>
        <taxon>Lactobacillales</taxon>
        <taxon>Lactobacillaceae</taxon>
        <taxon>Lactobacillus</taxon>
        <taxon>Lactobacillus amylovorus subsp. animalium</taxon>
    </lineage>
</organism>
<evidence type="ECO:0000259" key="2">
    <source>
        <dbReference type="Pfam" id="PF03217"/>
    </source>
</evidence>
<dbReference type="InterPro" id="IPR004903">
    <property type="entry name" value="S-layer_prot"/>
</dbReference>
<keyword evidence="1" id="KW-0732">Signal</keyword>
<feature type="chain" id="PRO_5006419721" description="S-layer protein C-terminal domain-containing protein" evidence="1">
    <location>
        <begin position="36"/>
        <end position="380"/>
    </location>
</feature>
<proteinExistence type="predicted"/>
<dbReference type="GO" id="GO:0030115">
    <property type="term" value="C:S-layer"/>
    <property type="evidence" value="ECO:0007669"/>
    <property type="project" value="InterPro"/>
</dbReference>
<dbReference type="PRINTS" id="PR01729">
    <property type="entry name" value="SURFACELAYER"/>
</dbReference>
<gene>
    <name evidence="3" type="ORF">IV44_GL000428</name>
</gene>
<evidence type="ECO:0000313" key="3">
    <source>
        <dbReference type="EMBL" id="KRN92068.1"/>
    </source>
</evidence>
<feature type="domain" description="S-layer protein C-terminal" evidence="2">
    <location>
        <begin position="94"/>
        <end position="160"/>
    </location>
</feature>
<reference evidence="3 4" key="1">
    <citation type="journal article" date="2015" name="Genome Announc.">
        <title>Expanding the biotechnology potential of lactobacilli through comparative genomics of 213 strains and associated genera.</title>
        <authorList>
            <person name="Sun Z."/>
            <person name="Harris H.M."/>
            <person name="McCann A."/>
            <person name="Guo C."/>
            <person name="Argimon S."/>
            <person name="Zhang W."/>
            <person name="Yang X."/>
            <person name="Jeffery I.B."/>
            <person name="Cooney J.C."/>
            <person name="Kagawa T.F."/>
            <person name="Liu W."/>
            <person name="Song Y."/>
            <person name="Salvetti E."/>
            <person name="Wrobel A."/>
            <person name="Rasinkangas P."/>
            <person name="Parkhill J."/>
            <person name="Rea M.C."/>
            <person name="O'Sullivan O."/>
            <person name="Ritari J."/>
            <person name="Douillard F.P."/>
            <person name="Paul Ross R."/>
            <person name="Yang R."/>
            <person name="Briner A.E."/>
            <person name="Felis G.E."/>
            <person name="de Vos W.M."/>
            <person name="Barrangou R."/>
            <person name="Klaenhammer T.R."/>
            <person name="Caufield P.W."/>
            <person name="Cui Y."/>
            <person name="Zhang H."/>
            <person name="O'Toole P.W."/>
        </authorList>
    </citation>
    <scope>NUCLEOTIDE SEQUENCE [LARGE SCALE GENOMIC DNA]</scope>
    <source>
        <strain evidence="3 4">DSM 16698</strain>
    </source>
</reference>